<dbReference type="Pfam" id="PF13579">
    <property type="entry name" value="Glyco_trans_4_4"/>
    <property type="match status" value="1"/>
</dbReference>
<gene>
    <name evidence="3" type="ORF">C2I19_18255</name>
</gene>
<dbReference type="Proteomes" id="UP000237082">
    <property type="component" value="Unassembled WGS sequence"/>
</dbReference>
<dbReference type="InterPro" id="IPR028098">
    <property type="entry name" value="Glyco_trans_4-like_N"/>
</dbReference>
<dbReference type="AlphaFoldDB" id="A0A2S5DC03"/>
<reference evidence="4" key="1">
    <citation type="submission" date="2018-02" db="EMBL/GenBank/DDBJ databases">
        <authorList>
            <person name="O'Hara-Hanley K."/>
            <person name="Soby S."/>
        </authorList>
    </citation>
    <scope>NUCLEOTIDE SEQUENCE [LARGE SCALE GENOMIC DNA]</scope>
    <source>
        <strain evidence="4">MWU14-2602</strain>
    </source>
</reference>
<evidence type="ECO:0000313" key="4">
    <source>
        <dbReference type="Proteomes" id="UP000237082"/>
    </source>
</evidence>
<sequence length="372" mass="41395">MSKPLRWLFLSNMFPSVADPSYGAFVARSLDDLRTEGLDIRHVIVISGRRARWQKLFAYLRYFRDLLKAGIGGGIDAIYAHYASHHCLPIALLSIVFRKRLILHIHGDDLAVRAGLSRSLNRIGQGLLVRRAELIVVPSLFFAELLRSIYSQIDSTKIQVSPSSGVDTTAFADHDSVRRPGHWASRAPDGVVRVGFVGRIDADKGWELLTQAWSMLPPDQQERVHLGFWGGGKEAGKLRDWVARVGLHNVSFNGQVGPERVPEIHRQFDIHVVPSYRESLGLSAVEGMAAGHLVLCSDIRPFIDITMDGREVLHFHSGNAASLRDALSRALGMHPDDVAKISAAARRLALDFDRRTVAHQLSTSIKSKLCRR</sequence>
<dbReference type="Pfam" id="PF00534">
    <property type="entry name" value="Glycos_transf_1"/>
    <property type="match status" value="1"/>
</dbReference>
<dbReference type="PANTHER" id="PTHR45947">
    <property type="entry name" value="SULFOQUINOVOSYL TRANSFERASE SQD2"/>
    <property type="match status" value="1"/>
</dbReference>
<protein>
    <recommendedName>
        <fullName evidence="5">Glycosyl transferase family 1 domain-containing protein</fullName>
    </recommendedName>
</protein>
<accession>A0A2S5DC03</accession>
<comment type="caution">
    <text evidence="3">The sequence shown here is derived from an EMBL/GenBank/DDBJ whole genome shotgun (WGS) entry which is preliminary data.</text>
</comment>
<name>A0A2S5DC03_9NEIS</name>
<dbReference type="Gene3D" id="3.40.50.2000">
    <property type="entry name" value="Glycogen Phosphorylase B"/>
    <property type="match status" value="2"/>
</dbReference>
<proteinExistence type="predicted"/>
<organism evidence="3 4">
    <name type="scientific">Chromobacterium alticapitis</name>
    <dbReference type="NCBI Taxonomy" id="2073169"/>
    <lineage>
        <taxon>Bacteria</taxon>
        <taxon>Pseudomonadati</taxon>
        <taxon>Pseudomonadota</taxon>
        <taxon>Betaproteobacteria</taxon>
        <taxon>Neisseriales</taxon>
        <taxon>Chromobacteriaceae</taxon>
        <taxon>Chromobacterium</taxon>
    </lineage>
</organism>
<dbReference type="OrthoDB" id="9805661at2"/>
<evidence type="ECO:0000313" key="3">
    <source>
        <dbReference type="EMBL" id="POZ60564.1"/>
    </source>
</evidence>
<dbReference type="GO" id="GO:0016757">
    <property type="term" value="F:glycosyltransferase activity"/>
    <property type="evidence" value="ECO:0007669"/>
    <property type="project" value="InterPro"/>
</dbReference>
<dbReference type="InterPro" id="IPR001296">
    <property type="entry name" value="Glyco_trans_1"/>
</dbReference>
<keyword evidence="4" id="KW-1185">Reference proteome</keyword>
<dbReference type="RefSeq" id="WP_103904059.1">
    <property type="nucleotide sequence ID" value="NZ_PQWB01000116.1"/>
</dbReference>
<evidence type="ECO:0008006" key="5">
    <source>
        <dbReference type="Google" id="ProtNLM"/>
    </source>
</evidence>
<evidence type="ECO:0000259" key="1">
    <source>
        <dbReference type="Pfam" id="PF00534"/>
    </source>
</evidence>
<evidence type="ECO:0000259" key="2">
    <source>
        <dbReference type="Pfam" id="PF13579"/>
    </source>
</evidence>
<dbReference type="CDD" id="cd03801">
    <property type="entry name" value="GT4_PimA-like"/>
    <property type="match status" value="1"/>
</dbReference>
<feature type="domain" description="Glycosyltransferase subfamily 4-like N-terminal" evidence="2">
    <location>
        <begin position="32"/>
        <end position="160"/>
    </location>
</feature>
<dbReference type="EMBL" id="PQWB01000116">
    <property type="protein sequence ID" value="POZ60564.1"/>
    <property type="molecule type" value="Genomic_DNA"/>
</dbReference>
<dbReference type="InterPro" id="IPR050194">
    <property type="entry name" value="Glycosyltransferase_grp1"/>
</dbReference>
<feature type="domain" description="Glycosyl transferase family 1" evidence="1">
    <location>
        <begin position="185"/>
        <end position="345"/>
    </location>
</feature>
<dbReference type="SUPFAM" id="SSF53756">
    <property type="entry name" value="UDP-Glycosyltransferase/glycogen phosphorylase"/>
    <property type="match status" value="1"/>
</dbReference>
<dbReference type="PANTHER" id="PTHR45947:SF3">
    <property type="entry name" value="SULFOQUINOVOSYL TRANSFERASE SQD2"/>
    <property type="match status" value="1"/>
</dbReference>